<evidence type="ECO:0000256" key="1">
    <source>
        <dbReference type="ARBA" id="ARBA00004123"/>
    </source>
</evidence>
<organism evidence="14 15">
    <name type="scientific">Oedothorax gibbosus</name>
    <dbReference type="NCBI Taxonomy" id="931172"/>
    <lineage>
        <taxon>Eukaryota</taxon>
        <taxon>Metazoa</taxon>
        <taxon>Ecdysozoa</taxon>
        <taxon>Arthropoda</taxon>
        <taxon>Chelicerata</taxon>
        <taxon>Arachnida</taxon>
        <taxon>Araneae</taxon>
        <taxon>Araneomorphae</taxon>
        <taxon>Entelegynae</taxon>
        <taxon>Araneoidea</taxon>
        <taxon>Linyphiidae</taxon>
        <taxon>Erigoninae</taxon>
        <taxon>Oedothorax</taxon>
    </lineage>
</organism>
<dbReference type="EMBL" id="JAFNEN010000519">
    <property type="protein sequence ID" value="KAG8181377.1"/>
    <property type="molecule type" value="Genomic_DNA"/>
</dbReference>
<feature type="domain" description="MID" evidence="13">
    <location>
        <begin position="1398"/>
        <end position="1658"/>
    </location>
</feature>
<feature type="region of interest" description="Disordered" evidence="10">
    <location>
        <begin position="384"/>
        <end position="448"/>
    </location>
</feature>
<gene>
    <name evidence="14" type="ORF">JTE90_008845</name>
</gene>
<dbReference type="GO" id="GO:0003713">
    <property type="term" value="F:transcription coactivator activity"/>
    <property type="evidence" value="ECO:0007669"/>
    <property type="project" value="TreeGrafter"/>
</dbReference>
<keyword evidence="8 9" id="KW-0539">Nucleus</keyword>
<keyword evidence="4 9" id="KW-0678">Repressor</keyword>
<evidence type="ECO:0000256" key="6">
    <source>
        <dbReference type="ARBA" id="ARBA00023159"/>
    </source>
</evidence>
<dbReference type="Pfam" id="PF06333">
    <property type="entry name" value="Med13_C"/>
    <property type="match status" value="1"/>
</dbReference>
<feature type="compositionally biased region" description="Basic and acidic residues" evidence="10">
    <location>
        <begin position="1528"/>
        <end position="1543"/>
    </location>
</feature>
<evidence type="ECO:0000256" key="5">
    <source>
        <dbReference type="ARBA" id="ARBA00023015"/>
    </source>
</evidence>
<evidence type="ECO:0000256" key="2">
    <source>
        <dbReference type="ARBA" id="ARBA00009354"/>
    </source>
</evidence>
<evidence type="ECO:0000256" key="7">
    <source>
        <dbReference type="ARBA" id="ARBA00023163"/>
    </source>
</evidence>
<comment type="caution">
    <text evidence="14">The sequence shown here is derived from an EMBL/GenBank/DDBJ whole genome shotgun (WGS) entry which is preliminary data.</text>
</comment>
<evidence type="ECO:0000256" key="3">
    <source>
        <dbReference type="ARBA" id="ARBA00019618"/>
    </source>
</evidence>
<dbReference type="GO" id="GO:0045944">
    <property type="term" value="P:positive regulation of transcription by RNA polymerase II"/>
    <property type="evidence" value="ECO:0007669"/>
    <property type="project" value="TreeGrafter"/>
</dbReference>
<feature type="domain" description="Mediator complex subunit Med13 N-terminal" evidence="12">
    <location>
        <begin position="12"/>
        <end position="230"/>
    </location>
</feature>
<comment type="function">
    <text evidence="9">Component of the Mediator complex, a coactivator involved in regulated transcription of nearly all RNA polymerase II-dependent genes. Mediator functions as a bridge to convey information from gene-specific regulatory proteins to the basal RNA polymerase II transcription machinery. Mediator is recruited to promoters by direct interactions with regulatory proteins and serves as a scaffold for the assembly of a functional preinitiation complex with RNA polymerase II and the general transcription factors.</text>
</comment>
<feature type="compositionally biased region" description="Polar residues" evidence="10">
    <location>
        <begin position="1983"/>
        <end position="1992"/>
    </location>
</feature>
<protein>
    <recommendedName>
        <fullName evidence="3 9">Mediator of RNA polymerase II transcription subunit 13</fullName>
    </recommendedName>
</protein>
<evidence type="ECO:0000259" key="12">
    <source>
        <dbReference type="Pfam" id="PF11597"/>
    </source>
</evidence>
<keyword evidence="15" id="KW-1185">Reference proteome</keyword>
<keyword evidence="6 9" id="KW-0010">Activator</keyword>
<evidence type="ECO:0000259" key="11">
    <source>
        <dbReference type="Pfam" id="PF06333"/>
    </source>
</evidence>
<feature type="region of interest" description="Disordered" evidence="10">
    <location>
        <begin position="1948"/>
        <end position="1994"/>
    </location>
</feature>
<proteinExistence type="inferred from homology"/>
<feature type="compositionally biased region" description="Polar residues" evidence="10">
    <location>
        <begin position="388"/>
        <end position="407"/>
    </location>
</feature>
<evidence type="ECO:0000259" key="13">
    <source>
        <dbReference type="Pfam" id="PF18296"/>
    </source>
</evidence>
<keyword evidence="5 9" id="KW-0805">Transcription regulation</keyword>
<evidence type="ECO:0000313" key="15">
    <source>
        <dbReference type="Proteomes" id="UP000827092"/>
    </source>
</evidence>
<feature type="region of interest" description="Disordered" evidence="10">
    <location>
        <begin position="789"/>
        <end position="876"/>
    </location>
</feature>
<feature type="compositionally biased region" description="Polar residues" evidence="10">
    <location>
        <begin position="477"/>
        <end position="509"/>
    </location>
</feature>
<evidence type="ECO:0000256" key="10">
    <source>
        <dbReference type="SAM" id="MobiDB-lite"/>
    </source>
</evidence>
<evidence type="ECO:0000256" key="9">
    <source>
        <dbReference type="RuleBase" id="RU364134"/>
    </source>
</evidence>
<evidence type="ECO:0000313" key="14">
    <source>
        <dbReference type="EMBL" id="KAG8181377.1"/>
    </source>
</evidence>
<dbReference type="InterPro" id="IPR051139">
    <property type="entry name" value="Mediator_complx_sub13"/>
</dbReference>
<feature type="compositionally biased region" description="Basic and acidic residues" evidence="10">
    <location>
        <begin position="822"/>
        <end position="834"/>
    </location>
</feature>
<dbReference type="InterPro" id="IPR009401">
    <property type="entry name" value="Med13_C"/>
</dbReference>
<feature type="compositionally biased region" description="Polar residues" evidence="10">
    <location>
        <begin position="589"/>
        <end position="603"/>
    </location>
</feature>
<feature type="compositionally biased region" description="Polar residues" evidence="10">
    <location>
        <begin position="615"/>
        <end position="631"/>
    </location>
</feature>
<name>A0AAV6UA48_9ARAC</name>
<feature type="domain" description="Mediator complex subunit Med13 C-terminal" evidence="11">
    <location>
        <begin position="1698"/>
        <end position="2114"/>
    </location>
</feature>
<dbReference type="InterPro" id="IPR041285">
    <property type="entry name" value="MID_MedPIWI"/>
</dbReference>
<comment type="subunit">
    <text evidence="9">Component of the Mediator complex.</text>
</comment>
<evidence type="ECO:0000256" key="8">
    <source>
        <dbReference type="ARBA" id="ARBA00023242"/>
    </source>
</evidence>
<comment type="subcellular location">
    <subcellularLocation>
        <location evidence="1 9">Nucleus</location>
    </subcellularLocation>
</comment>
<dbReference type="PANTHER" id="PTHR48249:SF3">
    <property type="entry name" value="MEDIATOR OF RNA POLYMERASE II TRANSCRIPTION SUBUNIT 13"/>
    <property type="match status" value="1"/>
</dbReference>
<dbReference type="Proteomes" id="UP000827092">
    <property type="component" value="Unassembled WGS sequence"/>
</dbReference>
<keyword evidence="7 9" id="KW-0804">Transcription</keyword>
<feature type="region of interest" description="Disordered" evidence="10">
    <location>
        <begin position="1500"/>
        <end position="1570"/>
    </location>
</feature>
<accession>A0AAV6UA48</accession>
<feature type="compositionally biased region" description="Basic and acidic residues" evidence="10">
    <location>
        <begin position="421"/>
        <end position="433"/>
    </location>
</feature>
<dbReference type="Pfam" id="PF11597">
    <property type="entry name" value="Med13_N"/>
    <property type="match status" value="1"/>
</dbReference>
<feature type="region of interest" description="Disordered" evidence="10">
    <location>
        <begin position="477"/>
        <end position="651"/>
    </location>
</feature>
<sequence>MTHPHFVTNGASLEDCHTNFFALADLCGIKWRRYYAESTLCLDPLEDPVLASYSKCLSGDILVVWRRVATSADHHPPSYNRELWVFWYGEEPDVSGLVSGELAPDLDQGSWENGLSYECRTLLFKSLHNLITRCFLSKGYAQVGRWFLQPYEPGCEVSLRRSQFSFSFNFFIHGESTVCTSLDVRERIRMCHLSRQHLLLAQAIGGLKVVLCPYGMAGTLTGQSYKETDLNVQRSLNEWNQFYPVRPRQKNTSLEDDHIMPAVEVFVCGTRMKYPSNYVLVTETDESTAISGHPQFSSSFSPSPLTPPTSPCPLRGHPLGPSSEMSGHNYATGAKYTTAWRIKEAAWLDGATQGKREDGGVWDFSDPSAMAKCDCTRLKNIKEEKTNSTKLPAGTNSPSPALPTTGSPAADSPCGTTNSSRKSDSNKQPDKLKQQNRTRTSIPFHKRNAYTDAEMTNAFGAVNFVMASLSGQGMTPPTANSFQGLKGRSSTPSGLPQLHTSVVQPSSLGSPHPGTPLGASDGAGSQSTEPAMPTLSPHPPSIKEEMVEAGVPAVPESQDPGGGVYGAQSPAVGTPTSGPDAGKDKAATDQVSSPFPSNVSSLVDNIKNEIKSEDSPCSQPNSVSNSNNWTPASEEAKFYTPPNSASTAPVPAGLKRPSLTVCTHDDPRDELVMDGLLYDYTFLNNSLWENSGGKRRKLGPTARLKTEHPDLSDLYSYGKEGFNPMQIDDVLQLKQKDPYEFNDEFDEDSPSSSSVFRRMEEEDMKLKDPNLPPTPDSQILTPGQVISAPLTPIQDSSKPPSCGEQPVSSPLTPRNQNSSFTSERDLQVTDKDLDNLFESSSSDDSVDDVDPSTPMSAKLCGTPEEPSSGKNKSNSYSSGMLCTAELTRMFPTPPSLEHNTAQSPSGPFNTDLSTIDGTECYRDLSDGYLDGGSSPYYEPVKDWSFVYKLNVQYKFIGSKRYAPLSTLPSQLQPVPVSIDHVYKASWTNVVSSSSTVPANTNTATNSQAQIGYVDRLPPNSNSQFPMMPANEQERIVPPMFAVEQSMDQRSLSMSYELQSPASNASSYMNKHLHSVEPGTTSTLPEANTLMVNLVLSDSMLNIFKDHNFASCGICVCNMNCKGADAGINLPCSLIPPSEDDSNYRCNCGFSAVVNRHQSHRSGIFYEDELDITGHRYEAYSCRKSLATVEGAGIKKSEMGLEEDSNQQVDHVPPSIVDLIRIQCSQITSSFSMLHKAEQFKLYDRGGGHVHYNALEVADGNEVCFQALDFARQCIDNVNTSKLDENLKSSCLHKWPYISAKVPVSNQAVVHFLRSLHPLLQEAVQQRRHHRMWEVHYPVLGPLTWRQFHRLAGRGTEDQCEPQPIPTLLVGHDKDWVALSPFALKFWDKLLLEPYTNSRDIAYVVVAPDSDPVLTPVKKYFKELSTIYELCKLGRHRPITKVLRDGIMRVGKATVEKLAEEPVDEWFNLIGTGPVANRLKLYAQACRYHLAPHLSTQPFDNSLFDSPPVLKPPSDNKPVPSPQTTPQVPEKEQQTFKTEPDIKPEILSSGSSDPPPQTTIINPEHADADDNTQTPTVVIYLVEPFTHCSADPDVYRLASLGLLRSYTHMLQFLPENIKNHIHLQIITLDSILSLGRMENSERRKDQLKALAFSVFSQCHQMSMHQTIAKSLTGFGPAASQDIFLKKRDARSSILPPPPSKVFTLAPQKDKQTELGEMFGDRREKSSVLYCTYCLTEDQRWLVASCTDEKGDLLQTCCISIEVPNRTRRKKASVRRMALHKLLDFIVEVLSRCLHAWRLVISRLGRAAHGELRDWALLLSRKSLLRYSRQLRDLCHQCAVMGTPAADTPSILSACLVSLEPDSALRVMSDQFTPDDRFSSSCNSCGLSTPEDATCTHILVFPTSATTQSSQATFQQEHIDPLSTALAEDDLFQVLDDDIAGVSDFNELMGWDDNPPLSPSGSPRRDSTSQPGSPGGIGSVPFHTAGQNRSSGNFSMEAPEEPLQLHLQPLALGYYVSTAKTGTLPKWFWANCPQLQNVCPVFLKSALLIHSPFVQQNSDDLLHANPQARNYHPLDSNLTTDVLRYVLEGFNSLSWLSLDPSTHDRRSCLPVHIQMLMQLYQAVEALI</sequence>
<dbReference type="InterPro" id="IPR021643">
    <property type="entry name" value="Mediator_Med13_N"/>
</dbReference>
<reference evidence="14 15" key="1">
    <citation type="journal article" date="2022" name="Nat. Ecol. Evol.">
        <title>A masculinizing supergene underlies an exaggerated male reproductive morph in a spider.</title>
        <authorList>
            <person name="Hendrickx F."/>
            <person name="De Corte Z."/>
            <person name="Sonet G."/>
            <person name="Van Belleghem S.M."/>
            <person name="Kostlbacher S."/>
            <person name="Vangestel C."/>
        </authorList>
    </citation>
    <scope>NUCLEOTIDE SEQUENCE [LARGE SCALE GENOMIC DNA]</scope>
    <source>
        <strain evidence="14">W744_W776</strain>
    </source>
</reference>
<evidence type="ECO:0000256" key="4">
    <source>
        <dbReference type="ARBA" id="ARBA00022491"/>
    </source>
</evidence>
<comment type="similarity">
    <text evidence="2 9">Belongs to the Mediator complex subunit 13 family.</text>
</comment>
<dbReference type="PANTHER" id="PTHR48249">
    <property type="entry name" value="MEDIATOR OF RNA POLYMERASE II TRANSCRIPTION SUBUNIT 13"/>
    <property type="match status" value="1"/>
</dbReference>
<dbReference type="GO" id="GO:0016592">
    <property type="term" value="C:mediator complex"/>
    <property type="evidence" value="ECO:0007669"/>
    <property type="project" value="InterPro"/>
</dbReference>
<feature type="compositionally biased region" description="Polar residues" evidence="10">
    <location>
        <begin position="806"/>
        <end position="821"/>
    </location>
</feature>
<dbReference type="Pfam" id="PF18296">
    <property type="entry name" value="MID_MedPIWI"/>
    <property type="match status" value="1"/>
</dbReference>